<dbReference type="FunFam" id="3.40.50.2000:FF:000107">
    <property type="entry name" value="Glycosyltransferase"/>
    <property type="match status" value="1"/>
</dbReference>
<dbReference type="CDD" id="cd03784">
    <property type="entry name" value="GT1_Gtf-like"/>
    <property type="match status" value="1"/>
</dbReference>
<dbReference type="InterPro" id="IPR035595">
    <property type="entry name" value="UDP_glycos_trans_CS"/>
</dbReference>
<keyword evidence="2 4" id="KW-0808">Transferase</keyword>
<dbReference type="InterPro" id="IPR002213">
    <property type="entry name" value="UDP_glucos_trans"/>
</dbReference>
<dbReference type="PANTHER" id="PTHR48047">
    <property type="entry name" value="GLYCOSYLTRANSFERASE"/>
    <property type="match status" value="1"/>
</dbReference>
<keyword evidence="7" id="KW-1185">Reference proteome</keyword>
<evidence type="ECO:0000256" key="4">
    <source>
        <dbReference type="RuleBase" id="RU003718"/>
    </source>
</evidence>
<reference evidence="6" key="1">
    <citation type="submission" date="2019-11" db="EMBL/GenBank/DDBJ databases">
        <authorList>
            <person name="Liu Y."/>
            <person name="Hou J."/>
            <person name="Li T.-Q."/>
            <person name="Guan C.-H."/>
            <person name="Wu X."/>
            <person name="Wu H.-Z."/>
            <person name="Ling F."/>
            <person name="Zhang R."/>
            <person name="Shi X.-G."/>
            <person name="Ren J.-P."/>
            <person name="Chen E.-F."/>
            <person name="Sun J.-M."/>
        </authorList>
    </citation>
    <scope>NUCLEOTIDE SEQUENCE</scope>
    <source>
        <strain evidence="6">Adult_tree_wgs_1</strain>
        <tissue evidence="6">Leaves</tissue>
    </source>
</reference>
<dbReference type="GO" id="GO:0009813">
    <property type="term" value="P:flavonoid biosynthetic process"/>
    <property type="evidence" value="ECO:0007669"/>
    <property type="project" value="UniProtKB-KW"/>
</dbReference>
<keyword evidence="4" id="KW-0328">Glycosyltransferase</keyword>
<sequence>MASQLEKPHVVIFPFMAHGHTLPLLHLSKALSQRHIKVTIITTPSNSISISKYIANHTFINLVQIPFPPSPGLPDGCENTADLPSMDFYLSFLLATKHFQEPFERVLRQMSESNSLPICVISDFFLGWTLASCKAFGIPRLVFNGMGVFSMAVVKIAWVQAETCETYSNSESDRPYLPGIEIPFVLTCADLPEGVNIPHHDDPFSQFLSEAAEAEFHSWGGIVNSFLELEGNYVSSLEPFYQNGAKVWCAGPLCLYDNSGECFRSSLHQHQHEVILNWLDKHSVPASVIFVSFGTQSHISAAQLDEVVYGLEEAGVPFLWVVRSNSWSLPDGMEERLKGKGLITRQWVHQPAILQHPTIGGFLSHCGWNSVLESLSAGVPILAWPMLAEQTLNAKFLVEGLHAGVELKKMQSSEAEVVCVSREAICRGVKELMEGCTGRIAREKSQALGEVARQAVEKGGSSYLSLTKLIDQLRASQLN</sequence>
<comment type="similarity">
    <text evidence="1 4">Belongs to the UDP-glycosyltransferase family.</text>
</comment>
<name>A0A834G6R6_RHOSS</name>
<evidence type="ECO:0000256" key="5">
    <source>
        <dbReference type="RuleBase" id="RU362057"/>
    </source>
</evidence>
<keyword evidence="3" id="KW-0284">Flavonoid biosynthesis</keyword>
<dbReference type="EC" id="2.4.1.-" evidence="5"/>
<dbReference type="Proteomes" id="UP000626092">
    <property type="component" value="Unassembled WGS sequence"/>
</dbReference>
<dbReference type="GO" id="GO:0035251">
    <property type="term" value="F:UDP-glucosyltransferase activity"/>
    <property type="evidence" value="ECO:0007669"/>
    <property type="project" value="TreeGrafter"/>
</dbReference>
<evidence type="ECO:0000256" key="3">
    <source>
        <dbReference type="ARBA" id="ARBA00023241"/>
    </source>
</evidence>
<evidence type="ECO:0000256" key="2">
    <source>
        <dbReference type="ARBA" id="ARBA00022679"/>
    </source>
</evidence>
<evidence type="ECO:0000313" key="7">
    <source>
        <dbReference type="Proteomes" id="UP000626092"/>
    </source>
</evidence>
<dbReference type="Gene3D" id="3.40.50.2000">
    <property type="entry name" value="Glycogen Phosphorylase B"/>
    <property type="match status" value="2"/>
</dbReference>
<organism evidence="6 7">
    <name type="scientific">Rhododendron simsii</name>
    <name type="common">Sims's rhododendron</name>
    <dbReference type="NCBI Taxonomy" id="118357"/>
    <lineage>
        <taxon>Eukaryota</taxon>
        <taxon>Viridiplantae</taxon>
        <taxon>Streptophyta</taxon>
        <taxon>Embryophyta</taxon>
        <taxon>Tracheophyta</taxon>
        <taxon>Spermatophyta</taxon>
        <taxon>Magnoliopsida</taxon>
        <taxon>eudicotyledons</taxon>
        <taxon>Gunneridae</taxon>
        <taxon>Pentapetalae</taxon>
        <taxon>asterids</taxon>
        <taxon>Ericales</taxon>
        <taxon>Ericaceae</taxon>
        <taxon>Ericoideae</taxon>
        <taxon>Rhodoreae</taxon>
        <taxon>Rhododendron</taxon>
    </lineage>
</organism>
<dbReference type="AlphaFoldDB" id="A0A834G6R6"/>
<comment type="caution">
    <text evidence="6">The sequence shown here is derived from an EMBL/GenBank/DDBJ whole genome shotgun (WGS) entry which is preliminary data.</text>
</comment>
<dbReference type="OrthoDB" id="5835829at2759"/>
<dbReference type="PROSITE" id="PS00375">
    <property type="entry name" value="UDPGT"/>
    <property type="match status" value="1"/>
</dbReference>
<dbReference type="Pfam" id="PF00201">
    <property type="entry name" value="UDPGT"/>
    <property type="match status" value="1"/>
</dbReference>
<dbReference type="EMBL" id="WJXA01000011">
    <property type="protein sequence ID" value="KAF7127166.1"/>
    <property type="molecule type" value="Genomic_DNA"/>
</dbReference>
<proteinExistence type="inferred from homology"/>
<dbReference type="PANTHER" id="PTHR48047:SF185">
    <property type="entry name" value="GLYCOSYLTRANSFERASE"/>
    <property type="match status" value="1"/>
</dbReference>
<protein>
    <recommendedName>
        <fullName evidence="5">Glycosyltransferase</fullName>
        <ecNumber evidence="5">2.4.1.-</ecNumber>
    </recommendedName>
</protein>
<evidence type="ECO:0000313" key="6">
    <source>
        <dbReference type="EMBL" id="KAF7127166.1"/>
    </source>
</evidence>
<gene>
    <name evidence="6" type="ORF">RHSIM_Rhsim11G0048000</name>
</gene>
<dbReference type="SUPFAM" id="SSF53756">
    <property type="entry name" value="UDP-Glycosyltransferase/glycogen phosphorylase"/>
    <property type="match status" value="1"/>
</dbReference>
<accession>A0A834G6R6</accession>
<evidence type="ECO:0000256" key="1">
    <source>
        <dbReference type="ARBA" id="ARBA00009995"/>
    </source>
</evidence>